<keyword evidence="2" id="KW-1185">Reference proteome</keyword>
<evidence type="ECO:0000313" key="2">
    <source>
        <dbReference type="Proteomes" id="UP001055286"/>
    </source>
</evidence>
<sequence>MTVDEAEKALKEGEFEGNFKKFVATETTATSWVKIDQRVSPFRFRAADGQIRIWTIMFEQRFDRPQSVEALSDLIVKKYGTPTESQKFSTDTPVKFLYHPHFTVDHQLSTAACQSGPDVFCPQKQYEAFERELRMPILEISITPRSIRARLADGEARAAGDEASQAAASAAQESKALNNTKNTKLGL</sequence>
<gene>
    <name evidence="1" type="ORF">MPEAHAMD_1163</name>
</gene>
<dbReference type="EMBL" id="BPQJ01000004">
    <property type="protein sequence ID" value="GJD61023.1"/>
    <property type="molecule type" value="Genomic_DNA"/>
</dbReference>
<dbReference type="RefSeq" id="WP_099901101.1">
    <property type="nucleotide sequence ID" value="NZ_BPQJ01000004.1"/>
</dbReference>
<name>A0AA37H7U7_9HYPH</name>
<organism evidence="1 2">
    <name type="scientific">Methylobacterium frigidaeris</name>
    <dbReference type="NCBI Taxonomy" id="2038277"/>
    <lineage>
        <taxon>Bacteria</taxon>
        <taxon>Pseudomonadati</taxon>
        <taxon>Pseudomonadota</taxon>
        <taxon>Alphaproteobacteria</taxon>
        <taxon>Hyphomicrobiales</taxon>
        <taxon>Methylobacteriaceae</taxon>
        <taxon>Methylobacterium</taxon>
    </lineage>
</organism>
<comment type="caution">
    <text evidence="1">The sequence shown here is derived from an EMBL/GenBank/DDBJ whole genome shotgun (WGS) entry which is preliminary data.</text>
</comment>
<evidence type="ECO:0000313" key="1">
    <source>
        <dbReference type="EMBL" id="GJD61023.1"/>
    </source>
</evidence>
<dbReference type="Proteomes" id="UP001055286">
    <property type="component" value="Unassembled WGS sequence"/>
</dbReference>
<accession>A0AA37H7U7</accession>
<reference evidence="1" key="2">
    <citation type="submission" date="2021-08" db="EMBL/GenBank/DDBJ databases">
        <authorList>
            <person name="Tani A."/>
            <person name="Ola A."/>
            <person name="Ogura Y."/>
            <person name="Katsura K."/>
            <person name="Hayashi T."/>
        </authorList>
    </citation>
    <scope>NUCLEOTIDE SEQUENCE</scope>
    <source>
        <strain evidence="1">JCM 32048</strain>
    </source>
</reference>
<dbReference type="AlphaFoldDB" id="A0AA37H7U7"/>
<reference evidence="1" key="1">
    <citation type="journal article" date="2016" name="Front. Microbiol.">
        <title>Genome Sequence of the Piezophilic, Mesophilic Sulfate-Reducing Bacterium Desulfovibrio indicus J2T.</title>
        <authorList>
            <person name="Cao J."/>
            <person name="Maignien L."/>
            <person name="Shao Z."/>
            <person name="Alain K."/>
            <person name="Jebbar M."/>
        </authorList>
    </citation>
    <scope>NUCLEOTIDE SEQUENCE</scope>
    <source>
        <strain evidence="1">JCM 32048</strain>
    </source>
</reference>
<protein>
    <submittedName>
        <fullName evidence="1">Uncharacterized protein</fullName>
    </submittedName>
</protein>
<proteinExistence type="predicted"/>